<protein>
    <submittedName>
        <fullName evidence="1">Uncharacterized protein</fullName>
    </submittedName>
</protein>
<keyword evidence="2" id="KW-1185">Reference proteome</keyword>
<sequence length="280" mass="31341">MSEPSFASLQAFQFQVAGNLNRVMESFILGSDVLSIKWIHQCFRILPILNNEFAKLMGEIDYPVSSWEACSIEEYLDYTICMLELLNAISSSLSHLNQARVSLSHALSLMKNSPGFDVERLREITVHDSVKGIKGSEGNGESNRNEKERIFHEGMMVLRSTGFWTCGVVLSGLKSDARPIMEIMGIGMVVDCTLTGFDSIFRKKITEERGLVKELEEVNETLRMIVLRGVGDSDALVELKRRLDVVGNGVKGLKEEEEGLFAEFMAARNKVLEALRAKNK</sequence>
<dbReference type="Proteomes" id="UP001177003">
    <property type="component" value="Chromosome 1"/>
</dbReference>
<accession>A0AA35VYE5</accession>
<evidence type="ECO:0000313" key="2">
    <source>
        <dbReference type="Proteomes" id="UP001177003"/>
    </source>
</evidence>
<dbReference type="AlphaFoldDB" id="A0AA35VYE5"/>
<proteinExistence type="predicted"/>
<evidence type="ECO:0000313" key="1">
    <source>
        <dbReference type="EMBL" id="CAI9269653.1"/>
    </source>
</evidence>
<dbReference type="PANTHER" id="PTHR31509">
    <property type="entry name" value="BPS1-LIKE PROTEIN"/>
    <property type="match status" value="1"/>
</dbReference>
<organism evidence="1 2">
    <name type="scientific">Lactuca saligna</name>
    <name type="common">Willowleaf lettuce</name>
    <dbReference type="NCBI Taxonomy" id="75948"/>
    <lineage>
        <taxon>Eukaryota</taxon>
        <taxon>Viridiplantae</taxon>
        <taxon>Streptophyta</taxon>
        <taxon>Embryophyta</taxon>
        <taxon>Tracheophyta</taxon>
        <taxon>Spermatophyta</taxon>
        <taxon>Magnoliopsida</taxon>
        <taxon>eudicotyledons</taxon>
        <taxon>Gunneridae</taxon>
        <taxon>Pentapetalae</taxon>
        <taxon>asterids</taxon>
        <taxon>campanulids</taxon>
        <taxon>Asterales</taxon>
        <taxon>Asteraceae</taxon>
        <taxon>Cichorioideae</taxon>
        <taxon>Cichorieae</taxon>
        <taxon>Lactucinae</taxon>
        <taxon>Lactuca</taxon>
    </lineage>
</organism>
<reference evidence="1" key="1">
    <citation type="submission" date="2023-04" db="EMBL/GenBank/DDBJ databases">
        <authorList>
            <person name="Vijverberg K."/>
            <person name="Xiong W."/>
            <person name="Schranz E."/>
        </authorList>
    </citation>
    <scope>NUCLEOTIDE SEQUENCE</scope>
</reference>
<gene>
    <name evidence="1" type="ORF">LSALG_LOCUS10011</name>
</gene>
<name>A0AA35VYE5_LACSI</name>
<dbReference type="EMBL" id="OX465077">
    <property type="protein sequence ID" value="CAI9269653.1"/>
    <property type="molecule type" value="Genomic_DNA"/>
</dbReference>